<dbReference type="HOGENOM" id="CLU_2428181_0_0_1"/>
<evidence type="ECO:0000313" key="1">
    <source>
        <dbReference type="EMBL" id="ESA12861.1"/>
    </source>
</evidence>
<name>U9UB61_RHIID</name>
<protein>
    <submittedName>
        <fullName evidence="1">Uncharacterized protein</fullName>
    </submittedName>
</protein>
<sequence length="91" mass="10450">MLRHYFSQASVCSMIWFSSFFRSGSLDGAVRVNHCEEIARVDSGTSEIFVWTTLDRDHEDLFNIFSPSNVKLARCLGLALIIKRHFDSSEF</sequence>
<gene>
    <name evidence="1" type="ORF">GLOINDRAFT_26667</name>
</gene>
<organism evidence="1">
    <name type="scientific">Rhizophagus irregularis (strain DAOM 181602 / DAOM 197198 / MUCL 43194)</name>
    <name type="common">Arbuscular mycorrhizal fungus</name>
    <name type="synonym">Glomus intraradices</name>
    <dbReference type="NCBI Taxonomy" id="747089"/>
    <lineage>
        <taxon>Eukaryota</taxon>
        <taxon>Fungi</taxon>
        <taxon>Fungi incertae sedis</taxon>
        <taxon>Mucoromycota</taxon>
        <taxon>Glomeromycotina</taxon>
        <taxon>Glomeromycetes</taxon>
        <taxon>Glomerales</taxon>
        <taxon>Glomeraceae</taxon>
        <taxon>Rhizophagus</taxon>
    </lineage>
</organism>
<dbReference type="AlphaFoldDB" id="U9UB61"/>
<reference evidence="1" key="1">
    <citation type="submission" date="2013-07" db="EMBL/GenBank/DDBJ databases">
        <title>The genome of an arbuscular mycorrhizal fungus provides insights into the evolution of the oldest plant symbiosis.</title>
        <authorList>
            <consortium name="DOE Joint Genome Institute"/>
            <person name="Tisserant E."/>
            <person name="Malbreil M."/>
            <person name="Kuo A."/>
            <person name="Kohler A."/>
            <person name="Symeonidi A."/>
            <person name="Balestrini R."/>
            <person name="Charron P."/>
            <person name="Duensing N."/>
            <person name="Frei-dit-Frey N."/>
            <person name="Gianinazzi-Pearson V."/>
            <person name="Gilbert B."/>
            <person name="Handa Y."/>
            <person name="Hijri M."/>
            <person name="Kaul R."/>
            <person name="Kawaguchi M."/>
            <person name="Krajinski F."/>
            <person name="Lammers P."/>
            <person name="Lapierre D."/>
            <person name="Masclaux F.G."/>
            <person name="Murat C."/>
            <person name="Morin E."/>
            <person name="Ndikumana S."/>
            <person name="Pagni M."/>
            <person name="Petitpierre D."/>
            <person name="Requena N."/>
            <person name="Rosikiewicz P."/>
            <person name="Riley R."/>
            <person name="Saito K."/>
            <person name="San Clemente H."/>
            <person name="Shapiro H."/>
            <person name="van Tuinen D."/>
            <person name="Becard G."/>
            <person name="Bonfante P."/>
            <person name="Paszkowski U."/>
            <person name="Shachar-Hill Y."/>
            <person name="Young J.P."/>
            <person name="Sanders I.R."/>
            <person name="Henrissat B."/>
            <person name="Rensing S.A."/>
            <person name="Grigoriev I.V."/>
            <person name="Corradi N."/>
            <person name="Roux C."/>
            <person name="Martin F."/>
        </authorList>
    </citation>
    <scope>NUCLEOTIDE SEQUENCE</scope>
    <source>
        <strain evidence="1">DAOM 197198</strain>
    </source>
</reference>
<dbReference type="EMBL" id="KI284475">
    <property type="protein sequence ID" value="ESA12861.1"/>
    <property type="molecule type" value="Genomic_DNA"/>
</dbReference>
<proteinExistence type="predicted"/>
<accession>U9UB61</accession>